<reference evidence="2" key="1">
    <citation type="journal article" date="2014" name="PLoS ONE">
        <title>Transcriptome-Based Identification of ABC Transporters in the Western Tarnished Plant Bug Lygus hesperus.</title>
        <authorList>
            <person name="Hull J.J."/>
            <person name="Chaney K."/>
            <person name="Geib S.M."/>
            <person name="Fabrick J.A."/>
            <person name="Brent C.S."/>
            <person name="Walsh D."/>
            <person name="Lavine L.C."/>
        </authorList>
    </citation>
    <scope>NUCLEOTIDE SEQUENCE</scope>
</reference>
<sequence length="244" mass="28204">MYEKRRKTDTVKFLVFTVLIVGIEGDRNIYDRSLSCYECSTDDTLNCNSPMAFDTKIYMTTCSEDAFNESDTTPDSYDIGPPYHPTKTHSSQRKMIEKAYENYKPSQSPNDTFWGIKKSIWIDDESYYTEVSTEDKVPKRQEQYRKARLRASKGSYACFVVKIGNETLRGCTPAIMRDAEICPMLKSELNSTDGSFNCHFCKISLCNVSQERSIPCFIQINSIYGCMAYYNINRIVDYLHKYIP</sequence>
<accession>A0A0A9XQ66</accession>
<feature type="non-terminal residue" evidence="2">
    <location>
        <position position="244"/>
    </location>
</feature>
<protein>
    <submittedName>
        <fullName evidence="2">Isoleucine--tRNA ligase</fullName>
    </submittedName>
</protein>
<evidence type="ECO:0000313" key="2">
    <source>
        <dbReference type="EMBL" id="JAG22089.1"/>
    </source>
</evidence>
<organism evidence="2">
    <name type="scientific">Lygus hesperus</name>
    <name type="common">Western plant bug</name>
    <dbReference type="NCBI Taxonomy" id="30085"/>
    <lineage>
        <taxon>Eukaryota</taxon>
        <taxon>Metazoa</taxon>
        <taxon>Ecdysozoa</taxon>
        <taxon>Arthropoda</taxon>
        <taxon>Hexapoda</taxon>
        <taxon>Insecta</taxon>
        <taxon>Pterygota</taxon>
        <taxon>Neoptera</taxon>
        <taxon>Paraneoptera</taxon>
        <taxon>Hemiptera</taxon>
        <taxon>Heteroptera</taxon>
        <taxon>Panheteroptera</taxon>
        <taxon>Cimicomorpha</taxon>
        <taxon>Miridae</taxon>
        <taxon>Mirini</taxon>
        <taxon>Lygus</taxon>
    </lineage>
</organism>
<dbReference type="EMBL" id="GBHO01021515">
    <property type="protein sequence ID" value="JAG22089.1"/>
    <property type="molecule type" value="Transcribed_RNA"/>
</dbReference>
<feature type="signal peptide" evidence="1">
    <location>
        <begin position="1"/>
        <end position="25"/>
    </location>
</feature>
<keyword evidence="1" id="KW-0732">Signal</keyword>
<dbReference type="GO" id="GO:0016874">
    <property type="term" value="F:ligase activity"/>
    <property type="evidence" value="ECO:0007669"/>
    <property type="project" value="UniProtKB-KW"/>
</dbReference>
<dbReference type="AlphaFoldDB" id="A0A0A9XQ66"/>
<reference evidence="2" key="2">
    <citation type="submission" date="2014-07" db="EMBL/GenBank/DDBJ databases">
        <authorList>
            <person name="Hull J."/>
        </authorList>
    </citation>
    <scope>NUCLEOTIDE SEQUENCE</scope>
</reference>
<keyword evidence="2" id="KW-0436">Ligase</keyword>
<evidence type="ECO:0000256" key="1">
    <source>
        <dbReference type="SAM" id="SignalP"/>
    </source>
</evidence>
<proteinExistence type="predicted"/>
<gene>
    <name evidence="2" type="primary">ileS_36</name>
    <name evidence="2" type="ORF">CM83_58661</name>
</gene>
<name>A0A0A9XQ66_LYGHE</name>
<feature type="chain" id="PRO_5002070160" evidence="1">
    <location>
        <begin position="26"/>
        <end position="244"/>
    </location>
</feature>